<dbReference type="InterPro" id="IPR036249">
    <property type="entry name" value="Thioredoxin-like_sf"/>
</dbReference>
<gene>
    <name evidence="4" type="ORF">UFOPK3674_00414</name>
</gene>
<dbReference type="PANTHER" id="PTHR42899">
    <property type="entry name" value="SPERMATOGENESIS-ASSOCIATED PROTEIN 20"/>
    <property type="match status" value="1"/>
</dbReference>
<evidence type="ECO:0000256" key="1">
    <source>
        <dbReference type="ARBA" id="ARBA00008558"/>
    </source>
</evidence>
<dbReference type="GO" id="GO:0016853">
    <property type="term" value="F:isomerase activity"/>
    <property type="evidence" value="ECO:0007669"/>
    <property type="project" value="UniProtKB-KW"/>
</dbReference>
<dbReference type="AlphaFoldDB" id="A0A6J7HS02"/>
<dbReference type="SUPFAM" id="SSF52833">
    <property type="entry name" value="Thioredoxin-like"/>
    <property type="match status" value="1"/>
</dbReference>
<dbReference type="CDD" id="cd02955">
    <property type="entry name" value="SSP411"/>
    <property type="match status" value="1"/>
</dbReference>
<dbReference type="InterPro" id="IPR010819">
    <property type="entry name" value="AGE/CE"/>
</dbReference>
<protein>
    <submittedName>
        <fullName evidence="4">Unannotated protein</fullName>
    </submittedName>
</protein>
<dbReference type="Gene3D" id="1.50.10.10">
    <property type="match status" value="1"/>
</dbReference>
<evidence type="ECO:0000313" key="4">
    <source>
        <dbReference type="EMBL" id="CAB4918970.1"/>
    </source>
</evidence>
<dbReference type="Pfam" id="PF07221">
    <property type="entry name" value="GlcNAc_2-epim"/>
    <property type="match status" value="1"/>
</dbReference>
<keyword evidence="2" id="KW-0413">Isomerase</keyword>
<organism evidence="4">
    <name type="scientific">freshwater metagenome</name>
    <dbReference type="NCBI Taxonomy" id="449393"/>
    <lineage>
        <taxon>unclassified sequences</taxon>
        <taxon>metagenomes</taxon>
        <taxon>ecological metagenomes</taxon>
    </lineage>
</organism>
<dbReference type="InterPro" id="IPR024705">
    <property type="entry name" value="Ssp411"/>
</dbReference>
<dbReference type="PIRSF" id="PIRSF006402">
    <property type="entry name" value="UCP006402_thioredoxin"/>
    <property type="match status" value="1"/>
</dbReference>
<dbReference type="Gene3D" id="3.40.30.10">
    <property type="entry name" value="Glutaredoxin"/>
    <property type="match status" value="1"/>
</dbReference>
<accession>A0A6J7HS02</accession>
<evidence type="ECO:0000256" key="2">
    <source>
        <dbReference type="ARBA" id="ARBA00023235"/>
    </source>
</evidence>
<dbReference type="EMBL" id="CAFBMX010000002">
    <property type="protein sequence ID" value="CAB4918970.1"/>
    <property type="molecule type" value="Genomic_DNA"/>
</dbReference>
<dbReference type="InterPro" id="IPR008928">
    <property type="entry name" value="6-hairpin_glycosidase_sf"/>
</dbReference>
<dbReference type="InterPro" id="IPR004879">
    <property type="entry name" value="Ssp411-like_TRX"/>
</dbReference>
<sequence>MANALAHETSPYLLQHAGNPVDWLPWGAEALARARDEDRPLLVSIGYSACHWCHVMERESFEDPEVARLMNERFVCVKVDREERPDVDALYMEAVQAMTGHGGWPLNVFLTPEQVPFHGGTYFPPAPRPGMASWTQVLEAVADAWDTKREEIRAGTAPIAEQLAGGALLRPASEPIPTTLCDDAVERLRSGYDSINGGWGTAPKFPPASIIEFLLARGETAMSLQTLRSMASGGIFDQVGGGFARYSVDAKWTVPHFEKMLYDNALLARAYLHGWQVSGDAILRRTCEETLDWALREMQAPDGGFHSALDADSEGVEGRFYVWTMEELRAALGDDADTAIAWLGVTAEGNFHEGGHGLNVLESRGAEPEPAVRERIRARLLEVRAGRVRPADDDKRLASWNALMLAALADAGAALGREDLLDAARRTAEFLLSSMRDADGRLMRTYNRGAARIPAFLEDHAHLLEGLLALYEATFEERWFSAARATADDLLARFADTEHGGFFSTAADADALITRRKELEDTPIPSGGASAALGLLRLALLTGEGRYEEAALGHLRLVHPVAARHAPGFGHTLQALDLHLGPARELALVGADLDPLLAVVRSTLRPRLVLAARRDTGSPTAILLLEGREPLDGRAAAYLCERFSCRAPVTDPGELAALLDH</sequence>
<reference evidence="4" key="1">
    <citation type="submission" date="2020-05" db="EMBL/GenBank/DDBJ databases">
        <authorList>
            <person name="Chiriac C."/>
            <person name="Salcher M."/>
            <person name="Ghai R."/>
            <person name="Kavagutti S V."/>
        </authorList>
    </citation>
    <scope>NUCLEOTIDE SEQUENCE</scope>
</reference>
<dbReference type="InterPro" id="IPR012341">
    <property type="entry name" value="6hp_glycosidase-like_sf"/>
</dbReference>
<dbReference type="Pfam" id="PF03190">
    <property type="entry name" value="Thioredox_DsbH"/>
    <property type="match status" value="1"/>
</dbReference>
<dbReference type="SUPFAM" id="SSF48208">
    <property type="entry name" value="Six-hairpin glycosidases"/>
    <property type="match status" value="1"/>
</dbReference>
<dbReference type="PANTHER" id="PTHR42899:SF1">
    <property type="entry name" value="SPERMATOGENESIS-ASSOCIATED PROTEIN 20"/>
    <property type="match status" value="1"/>
</dbReference>
<feature type="domain" description="Spermatogenesis-associated protein 20-like TRX" evidence="3">
    <location>
        <begin position="3"/>
        <end position="163"/>
    </location>
</feature>
<proteinExistence type="inferred from homology"/>
<comment type="similarity">
    <text evidence="1">Belongs to the N-acylglucosamine 2-epimerase family.</text>
</comment>
<evidence type="ECO:0000259" key="3">
    <source>
        <dbReference type="Pfam" id="PF03190"/>
    </source>
</evidence>
<name>A0A6J7HS02_9ZZZZ</name>
<dbReference type="GO" id="GO:0005975">
    <property type="term" value="P:carbohydrate metabolic process"/>
    <property type="evidence" value="ECO:0007669"/>
    <property type="project" value="InterPro"/>
</dbReference>